<dbReference type="PANTHER" id="PTHR47279:SF1">
    <property type="entry name" value="TRANSCRIPTION FACTOR SOX-30"/>
    <property type="match status" value="1"/>
</dbReference>
<keyword evidence="2" id="KW-0963">Cytoplasm</keyword>
<dbReference type="AlphaFoldDB" id="A0A091QX99"/>
<keyword evidence="4" id="KW-0805">Transcription regulation</keyword>
<protein>
    <recommendedName>
        <fullName evidence="11">Transcription factor SOX-30</fullName>
    </recommendedName>
</protein>
<dbReference type="EMBL" id="KK684543">
    <property type="protein sequence ID" value="KFQ13999.1"/>
    <property type="molecule type" value="Genomic_DNA"/>
</dbReference>
<name>A0A091QX99_LEPDC</name>
<evidence type="ECO:0000256" key="7">
    <source>
        <dbReference type="ARBA" id="ARBA00023163"/>
    </source>
</evidence>
<evidence type="ECO:0000259" key="13">
    <source>
        <dbReference type="PROSITE" id="PS50118"/>
    </source>
</evidence>
<keyword evidence="6" id="KW-0010">Activator</keyword>
<comment type="subunit">
    <text evidence="10">Interacts with CTNNB1, competitively inhibiting CTNNB1-TCF7L2/TCF4 interaction.</text>
</comment>
<evidence type="ECO:0000256" key="10">
    <source>
        <dbReference type="ARBA" id="ARBA00063959"/>
    </source>
</evidence>
<keyword evidence="7" id="KW-0804">Transcription</keyword>
<dbReference type="CDD" id="cd22033">
    <property type="entry name" value="HMG-box_SoxH_SOX30"/>
    <property type="match status" value="1"/>
</dbReference>
<organism evidence="14 15">
    <name type="scientific">Leptosomus discolor</name>
    <name type="common">Madagascar cuckoo roller</name>
    <name type="synonym">Cuculus discolor</name>
    <dbReference type="NCBI Taxonomy" id="188344"/>
    <lineage>
        <taxon>Eukaryota</taxon>
        <taxon>Metazoa</taxon>
        <taxon>Chordata</taxon>
        <taxon>Craniata</taxon>
        <taxon>Vertebrata</taxon>
        <taxon>Euteleostomi</taxon>
        <taxon>Archelosauria</taxon>
        <taxon>Archosauria</taxon>
        <taxon>Dinosauria</taxon>
        <taxon>Saurischia</taxon>
        <taxon>Theropoda</taxon>
        <taxon>Coelurosauria</taxon>
        <taxon>Aves</taxon>
        <taxon>Neognathae</taxon>
        <taxon>Neoaves</taxon>
        <taxon>Telluraves</taxon>
        <taxon>Coraciimorphae</taxon>
        <taxon>Coraciiformes</taxon>
        <taxon>Leptosomidae</taxon>
        <taxon>Leptosomus</taxon>
    </lineage>
</organism>
<evidence type="ECO:0000256" key="3">
    <source>
        <dbReference type="ARBA" id="ARBA00022491"/>
    </source>
</evidence>
<dbReference type="GO" id="GO:0005737">
    <property type="term" value="C:cytoplasm"/>
    <property type="evidence" value="ECO:0007669"/>
    <property type="project" value="UniProtKB-SubCell"/>
</dbReference>
<dbReference type="FunFam" id="1.10.30.10:FF:000027">
    <property type="entry name" value="Transcription factor SOX-30"/>
    <property type="match status" value="1"/>
</dbReference>
<dbReference type="InterPro" id="IPR052856">
    <property type="entry name" value="SOX30_TF"/>
</dbReference>
<evidence type="ECO:0000256" key="4">
    <source>
        <dbReference type="ARBA" id="ARBA00023015"/>
    </source>
</evidence>
<dbReference type="GO" id="GO:0001228">
    <property type="term" value="F:DNA-binding transcription activator activity, RNA polymerase II-specific"/>
    <property type="evidence" value="ECO:0007669"/>
    <property type="project" value="UniProtKB-ARBA"/>
</dbReference>
<reference evidence="14 15" key="1">
    <citation type="submission" date="2014-04" db="EMBL/GenBank/DDBJ databases">
        <title>Genome evolution of avian class.</title>
        <authorList>
            <person name="Zhang G."/>
            <person name="Li C."/>
        </authorList>
    </citation>
    <scope>NUCLEOTIDE SEQUENCE [LARGE SCALE GENOMIC DNA]</scope>
    <source>
        <strain evidence="14">BGI_N330</strain>
    </source>
</reference>
<dbReference type="Pfam" id="PF00505">
    <property type="entry name" value="HMG_box"/>
    <property type="match status" value="1"/>
</dbReference>
<evidence type="ECO:0000313" key="14">
    <source>
        <dbReference type="EMBL" id="KFQ13999.1"/>
    </source>
</evidence>
<evidence type="ECO:0000256" key="1">
    <source>
        <dbReference type="ARBA" id="ARBA00004496"/>
    </source>
</evidence>
<evidence type="ECO:0000256" key="2">
    <source>
        <dbReference type="ARBA" id="ARBA00022490"/>
    </source>
</evidence>
<accession>A0A091QX99</accession>
<dbReference type="PROSITE" id="PS50118">
    <property type="entry name" value="HMG_BOX_2"/>
    <property type="match status" value="1"/>
</dbReference>
<dbReference type="Proteomes" id="UP000053001">
    <property type="component" value="Unassembled WGS sequence"/>
</dbReference>
<dbReference type="InterPro" id="IPR036910">
    <property type="entry name" value="HMG_box_dom_sf"/>
</dbReference>
<evidence type="ECO:0000256" key="9">
    <source>
        <dbReference type="ARBA" id="ARBA00054217"/>
    </source>
</evidence>
<comment type="subcellular location">
    <subcellularLocation>
        <location evidence="1">Cytoplasm</location>
    </subcellularLocation>
</comment>
<keyword evidence="3" id="KW-0678">Repressor</keyword>
<evidence type="ECO:0000256" key="12">
    <source>
        <dbReference type="PROSITE-ProRule" id="PRU00267"/>
    </source>
</evidence>
<keyword evidence="8 12" id="KW-0539">Nucleus</keyword>
<evidence type="ECO:0000313" key="15">
    <source>
        <dbReference type="Proteomes" id="UP000053001"/>
    </source>
</evidence>
<proteinExistence type="predicted"/>
<feature type="domain" description="HMG box" evidence="13">
    <location>
        <begin position="87"/>
        <end position="155"/>
    </location>
</feature>
<dbReference type="GO" id="GO:0005634">
    <property type="term" value="C:nucleus"/>
    <property type="evidence" value="ECO:0007669"/>
    <property type="project" value="UniProtKB-UniRule"/>
</dbReference>
<dbReference type="SMART" id="SM00398">
    <property type="entry name" value="HMG"/>
    <property type="match status" value="1"/>
</dbReference>
<feature type="non-terminal residue" evidence="14">
    <location>
        <position position="494"/>
    </location>
</feature>
<dbReference type="GO" id="GO:1990837">
    <property type="term" value="F:sequence-specific double-stranded DNA binding"/>
    <property type="evidence" value="ECO:0007669"/>
    <property type="project" value="TreeGrafter"/>
</dbReference>
<keyword evidence="15" id="KW-1185">Reference proteome</keyword>
<evidence type="ECO:0000256" key="11">
    <source>
        <dbReference type="ARBA" id="ARBA00070331"/>
    </source>
</evidence>
<evidence type="ECO:0000256" key="6">
    <source>
        <dbReference type="ARBA" id="ARBA00023159"/>
    </source>
</evidence>
<dbReference type="PhylomeDB" id="A0A091QX99"/>
<dbReference type="SUPFAM" id="SSF47095">
    <property type="entry name" value="HMG-box"/>
    <property type="match status" value="1"/>
</dbReference>
<sequence length="494" mass="53710">PAHGGAGDHKVQLCEGFGILPEERKVPVVAHPSLPGTCLQIQSPLPSALLQMQPSVKLDTKNVPFTVPPSDAGMPDAPFSKDKRGRVKRPMNAFMVWARIHRPGLAKANPTASNTDISVQLGLEWSKLTEEQKKPYYDEAQKIKQRHNEEFPDWVYQPRQGKKKQFPLPVSAVFSSASQTIITTNPAGICPLPTPASPVVFPSVKNSVGHPVCESPSATCLPASTIQHAGPIPPFQTTSASTVSVAVPPPTLPLHPVISPQHFAEPAQAEALDISPGLNCSLKISTPVFTESFSRNPSNITTTNGRFSVSNNEPPNTYLGLPIFPRGVPLPPPTPFLYPHLYGSPPVGQPPSLFGVPPQFSVCQPYFEPGLHYFPSSTSLFSQPPFSCGNFSSSVPGCLGFYEDKHQSQQMMFSAMDRDYPFREYPNESVREVHGSCENHEVMSCHSSCNKEQYLGPLQQQDTGELEEVLSAVSSTPSSIQLVVVTDSDDEELK</sequence>
<feature type="DNA-binding region" description="HMG box" evidence="12">
    <location>
        <begin position="87"/>
        <end position="155"/>
    </location>
</feature>
<evidence type="ECO:0000256" key="5">
    <source>
        <dbReference type="ARBA" id="ARBA00023125"/>
    </source>
</evidence>
<dbReference type="PANTHER" id="PTHR47279">
    <property type="entry name" value="TRANSCRIPTION FACTOR SOX-30"/>
    <property type="match status" value="1"/>
</dbReference>
<comment type="function">
    <text evidence="9">Acts both as a transcriptional activator and a repressor. Binds to the DNA sequence 5'-ACAAT-3' and shows a preference for guanine residues surrounding this core motif. Binds to its own promoter and activates its own transcription. Required to activate the expression of postmeiotic genes involved in spermiogenesis. Binds to the promoter region of CTNNB1 and represses its transcription which leads to inhibition of Wnt signaling. Also inhibits Wnt signaling by binding to the CTNNB1 protein, preventing interaction of CTNNB1 with TCF7L2/TCF4.</text>
</comment>
<feature type="non-terminal residue" evidence="14">
    <location>
        <position position="1"/>
    </location>
</feature>
<dbReference type="InterPro" id="IPR009071">
    <property type="entry name" value="HMG_box_dom"/>
</dbReference>
<dbReference type="Gene3D" id="1.10.30.10">
    <property type="entry name" value="High mobility group box domain"/>
    <property type="match status" value="1"/>
</dbReference>
<gene>
    <name evidence="14" type="ORF">N330_11143</name>
</gene>
<evidence type="ECO:0000256" key="8">
    <source>
        <dbReference type="ARBA" id="ARBA00023242"/>
    </source>
</evidence>
<keyword evidence="5 12" id="KW-0238">DNA-binding</keyword>